<evidence type="ECO:0000256" key="3">
    <source>
        <dbReference type="ARBA" id="ARBA00022490"/>
    </source>
</evidence>
<dbReference type="GO" id="GO:0005737">
    <property type="term" value="C:cytoplasm"/>
    <property type="evidence" value="ECO:0007669"/>
    <property type="project" value="UniProtKB-SubCell"/>
</dbReference>
<dbReference type="InterPro" id="IPR025875">
    <property type="entry name" value="Leu-rich_rpt_4"/>
</dbReference>
<dbReference type="PANTHER" id="PTHR46545:SF1">
    <property type="entry name" value="LEUCINE-RICH REPEAT-CONTAINING PROTEIN 51"/>
    <property type="match status" value="1"/>
</dbReference>
<protein>
    <recommendedName>
        <fullName evidence="2">Leucine-rich repeat-containing protein 51</fullName>
    </recommendedName>
</protein>
<organism evidence="6 7">
    <name type="scientific">Phyllotreta striolata</name>
    <name type="common">Striped flea beetle</name>
    <name type="synonym">Crioceris striolata</name>
    <dbReference type="NCBI Taxonomy" id="444603"/>
    <lineage>
        <taxon>Eukaryota</taxon>
        <taxon>Metazoa</taxon>
        <taxon>Ecdysozoa</taxon>
        <taxon>Arthropoda</taxon>
        <taxon>Hexapoda</taxon>
        <taxon>Insecta</taxon>
        <taxon>Pterygota</taxon>
        <taxon>Neoptera</taxon>
        <taxon>Endopterygota</taxon>
        <taxon>Coleoptera</taxon>
        <taxon>Polyphaga</taxon>
        <taxon>Cucujiformia</taxon>
        <taxon>Chrysomeloidea</taxon>
        <taxon>Chrysomelidae</taxon>
        <taxon>Galerucinae</taxon>
        <taxon>Alticini</taxon>
        <taxon>Phyllotreta</taxon>
    </lineage>
</organism>
<dbReference type="AlphaFoldDB" id="A0A9N9TEK6"/>
<name>A0A9N9TEK6_PHYSR</name>
<reference evidence="6" key="1">
    <citation type="submission" date="2022-01" db="EMBL/GenBank/DDBJ databases">
        <authorList>
            <person name="King R."/>
        </authorList>
    </citation>
    <scope>NUCLEOTIDE SEQUENCE</scope>
</reference>
<keyword evidence="3" id="KW-0963">Cytoplasm</keyword>
<dbReference type="Proteomes" id="UP001153712">
    <property type="component" value="Chromosome 1"/>
</dbReference>
<dbReference type="InterPro" id="IPR032675">
    <property type="entry name" value="LRR_dom_sf"/>
</dbReference>
<dbReference type="PROSITE" id="PS51450">
    <property type="entry name" value="LRR"/>
    <property type="match status" value="1"/>
</dbReference>
<gene>
    <name evidence="6" type="ORF">PHYEVI_LOCUS767</name>
</gene>
<sequence length="151" mass="17378">MLATYLEKPVDFSFQQIRNCNPTAFLDKVGLEAAKYVRVRGVPYRGSKNKYLTKSLWLNNNKLKNMKNIDQLAGAILEHPHKLQWLDVSFNQLNEIEASLDKFPNLKMLYLHGNCINDLNEIGKLKVNTNLKHLTLHGIPYRITRDTGPSQ</sequence>
<evidence type="ECO:0000256" key="1">
    <source>
        <dbReference type="ARBA" id="ARBA00004496"/>
    </source>
</evidence>
<keyword evidence="4" id="KW-0433">Leucine-rich repeat</keyword>
<dbReference type="Pfam" id="PF12799">
    <property type="entry name" value="LRR_4"/>
    <property type="match status" value="1"/>
</dbReference>
<keyword evidence="5" id="KW-0677">Repeat</keyword>
<dbReference type="InterPro" id="IPR001611">
    <property type="entry name" value="Leu-rich_rpt"/>
</dbReference>
<dbReference type="SUPFAM" id="SSF52058">
    <property type="entry name" value="L domain-like"/>
    <property type="match status" value="1"/>
</dbReference>
<evidence type="ECO:0000313" key="6">
    <source>
        <dbReference type="EMBL" id="CAG9854304.1"/>
    </source>
</evidence>
<proteinExistence type="predicted"/>
<evidence type="ECO:0000256" key="4">
    <source>
        <dbReference type="ARBA" id="ARBA00022614"/>
    </source>
</evidence>
<evidence type="ECO:0000256" key="2">
    <source>
        <dbReference type="ARBA" id="ARBA00014223"/>
    </source>
</evidence>
<evidence type="ECO:0000313" key="7">
    <source>
        <dbReference type="Proteomes" id="UP001153712"/>
    </source>
</evidence>
<dbReference type="OrthoDB" id="676979at2759"/>
<dbReference type="PANTHER" id="PTHR46545">
    <property type="entry name" value="LEUCINE-RICH REPEAT-CONTAINING PROTEIN 51"/>
    <property type="match status" value="1"/>
</dbReference>
<accession>A0A9N9TEK6</accession>
<dbReference type="EMBL" id="OU900094">
    <property type="protein sequence ID" value="CAG9854304.1"/>
    <property type="molecule type" value="Genomic_DNA"/>
</dbReference>
<keyword evidence="7" id="KW-1185">Reference proteome</keyword>
<dbReference type="Gene3D" id="3.80.10.10">
    <property type="entry name" value="Ribonuclease Inhibitor"/>
    <property type="match status" value="1"/>
</dbReference>
<comment type="subcellular location">
    <subcellularLocation>
        <location evidence="1">Cytoplasm</location>
    </subcellularLocation>
</comment>
<evidence type="ECO:0000256" key="5">
    <source>
        <dbReference type="ARBA" id="ARBA00022737"/>
    </source>
</evidence>